<dbReference type="Gene3D" id="1.10.10.60">
    <property type="entry name" value="Homeodomain-like"/>
    <property type="match status" value="2"/>
</dbReference>
<keyword evidence="2" id="KW-0238">DNA-binding</keyword>
<dbReference type="CDD" id="cd17536">
    <property type="entry name" value="REC_YesN-like"/>
    <property type="match status" value="1"/>
</dbReference>
<keyword evidence="1" id="KW-0805">Transcription regulation</keyword>
<dbReference type="SMART" id="SM00342">
    <property type="entry name" value="HTH_ARAC"/>
    <property type="match status" value="1"/>
</dbReference>
<dbReference type="PRINTS" id="PR00032">
    <property type="entry name" value="HTHARAC"/>
</dbReference>
<evidence type="ECO:0000259" key="6">
    <source>
        <dbReference type="PROSITE" id="PS50110"/>
    </source>
</evidence>
<dbReference type="RefSeq" id="WP_379190953.1">
    <property type="nucleotide sequence ID" value="NZ_JBHSOW010000095.1"/>
</dbReference>
<dbReference type="PROSITE" id="PS00041">
    <property type="entry name" value="HTH_ARAC_FAMILY_1"/>
    <property type="match status" value="1"/>
</dbReference>
<evidence type="ECO:0000313" key="7">
    <source>
        <dbReference type="EMBL" id="MFC5652318.1"/>
    </source>
</evidence>
<evidence type="ECO:0000256" key="4">
    <source>
        <dbReference type="PROSITE-ProRule" id="PRU00169"/>
    </source>
</evidence>
<feature type="domain" description="HTH araC/xylS-type" evidence="5">
    <location>
        <begin position="413"/>
        <end position="511"/>
    </location>
</feature>
<dbReference type="PANTHER" id="PTHR43280">
    <property type="entry name" value="ARAC-FAMILY TRANSCRIPTIONAL REGULATOR"/>
    <property type="match status" value="1"/>
</dbReference>
<evidence type="ECO:0000259" key="5">
    <source>
        <dbReference type="PROSITE" id="PS01124"/>
    </source>
</evidence>
<evidence type="ECO:0000256" key="1">
    <source>
        <dbReference type="ARBA" id="ARBA00023015"/>
    </source>
</evidence>
<feature type="domain" description="Response regulatory" evidence="6">
    <location>
        <begin position="2"/>
        <end position="120"/>
    </location>
</feature>
<dbReference type="InterPro" id="IPR011006">
    <property type="entry name" value="CheY-like_superfamily"/>
</dbReference>
<dbReference type="SUPFAM" id="SSF46689">
    <property type="entry name" value="Homeodomain-like"/>
    <property type="match status" value="2"/>
</dbReference>
<keyword evidence="8" id="KW-1185">Reference proteome</keyword>
<dbReference type="Proteomes" id="UP001596047">
    <property type="component" value="Unassembled WGS sequence"/>
</dbReference>
<dbReference type="EMBL" id="JBHSOW010000095">
    <property type="protein sequence ID" value="MFC5652318.1"/>
    <property type="molecule type" value="Genomic_DNA"/>
</dbReference>
<keyword evidence="4" id="KW-0597">Phosphoprotein</keyword>
<reference evidence="8" key="1">
    <citation type="journal article" date="2019" name="Int. J. Syst. Evol. Microbiol.">
        <title>The Global Catalogue of Microorganisms (GCM) 10K type strain sequencing project: providing services to taxonomists for standard genome sequencing and annotation.</title>
        <authorList>
            <consortium name="The Broad Institute Genomics Platform"/>
            <consortium name="The Broad Institute Genome Sequencing Center for Infectious Disease"/>
            <person name="Wu L."/>
            <person name="Ma J."/>
        </authorList>
    </citation>
    <scope>NUCLEOTIDE SEQUENCE [LARGE SCALE GENOMIC DNA]</scope>
    <source>
        <strain evidence="8">CGMCC 1.3240</strain>
    </source>
</reference>
<evidence type="ECO:0000256" key="2">
    <source>
        <dbReference type="ARBA" id="ARBA00023125"/>
    </source>
</evidence>
<dbReference type="PROSITE" id="PS01124">
    <property type="entry name" value="HTH_ARAC_FAMILY_2"/>
    <property type="match status" value="1"/>
</dbReference>
<dbReference type="Gene3D" id="3.40.50.2300">
    <property type="match status" value="1"/>
</dbReference>
<evidence type="ECO:0000313" key="8">
    <source>
        <dbReference type="Proteomes" id="UP001596047"/>
    </source>
</evidence>
<dbReference type="Pfam" id="PF00072">
    <property type="entry name" value="Response_reg"/>
    <property type="match status" value="1"/>
</dbReference>
<dbReference type="InterPro" id="IPR018060">
    <property type="entry name" value="HTH_AraC"/>
</dbReference>
<evidence type="ECO:0000256" key="3">
    <source>
        <dbReference type="ARBA" id="ARBA00023163"/>
    </source>
</evidence>
<dbReference type="SMART" id="SM00448">
    <property type="entry name" value="REC"/>
    <property type="match status" value="1"/>
</dbReference>
<protein>
    <submittedName>
        <fullName evidence="7">Helix-turn-helix domain-containing protein</fullName>
    </submittedName>
</protein>
<dbReference type="PROSITE" id="PS50110">
    <property type="entry name" value="RESPONSE_REGULATORY"/>
    <property type="match status" value="1"/>
</dbReference>
<feature type="modified residue" description="4-aspartylphosphate" evidence="4">
    <location>
        <position position="54"/>
    </location>
</feature>
<accession>A0ABW0W2C0</accession>
<gene>
    <name evidence="7" type="ORF">ACFPYJ_25040</name>
</gene>
<comment type="caution">
    <text evidence="7">The sequence shown here is derived from an EMBL/GenBank/DDBJ whole genome shotgun (WGS) entry which is preliminary data.</text>
</comment>
<dbReference type="InterPro" id="IPR020449">
    <property type="entry name" value="Tscrpt_reg_AraC-type_HTH"/>
</dbReference>
<dbReference type="SUPFAM" id="SSF52172">
    <property type="entry name" value="CheY-like"/>
    <property type="match status" value="1"/>
</dbReference>
<organism evidence="7 8">
    <name type="scientific">Paenibacillus solisilvae</name>
    <dbReference type="NCBI Taxonomy" id="2486751"/>
    <lineage>
        <taxon>Bacteria</taxon>
        <taxon>Bacillati</taxon>
        <taxon>Bacillota</taxon>
        <taxon>Bacilli</taxon>
        <taxon>Bacillales</taxon>
        <taxon>Paenibacillaceae</taxon>
        <taxon>Paenibacillus</taxon>
    </lineage>
</organism>
<dbReference type="InterPro" id="IPR018062">
    <property type="entry name" value="HTH_AraC-typ_CS"/>
</dbReference>
<name>A0ABW0W2C0_9BACL</name>
<sequence length="515" mass="58376">MKIIVVDDERIAIEHIKSLLAWEQLGFTLAATATNGKSALRLCEEIRPQIMIVDIRMPVMDGLELIHAVCEKRLGVKFIVMSAYQDFEYARKAISLGCVSSYLIKHEVDSHKLLLEVNKAKEAWEAEEARRHMQRSEQLKDLLAGTGRPGLMNSLATPPYAVALFHADTPFSAVPSGTAIPEVSTPLRWTWEEEQLVEGSGVWQSAGEFPLGPGQMVVLFSLKGKTATPMRERLYELLLSIRVLLNRKSGHTFSIYYSCAADEKAALSVSYRKVNAALLHAVFCGPEAIICADELPLPDDSAAYAAPVIRFHEVVEGLEQYDADFVENAINKLIAQISHPVWNLRGLFHAVRGLTALMNERRVQRGMLETDPFEIGDYKPLFGIHDIRERFTYLLRELCANPNDSKRISAKLMNALRYMHEHYREDINIDAVSYATEISASYLHQLFKRELGRTFLDYLTEHRIHQAKRILRHGDAKMTEVATSVGYRSPQHFSQVFKKMTGTLPHQYRSEDYKS</sequence>
<dbReference type="InterPro" id="IPR001789">
    <property type="entry name" value="Sig_transdc_resp-reg_receiver"/>
</dbReference>
<dbReference type="PANTHER" id="PTHR43280:SF28">
    <property type="entry name" value="HTH-TYPE TRANSCRIPTIONAL ACTIVATOR RHAS"/>
    <property type="match status" value="1"/>
</dbReference>
<keyword evidence="3" id="KW-0804">Transcription</keyword>
<dbReference type="InterPro" id="IPR009057">
    <property type="entry name" value="Homeodomain-like_sf"/>
</dbReference>
<proteinExistence type="predicted"/>
<dbReference type="Pfam" id="PF12833">
    <property type="entry name" value="HTH_18"/>
    <property type="match status" value="1"/>
</dbReference>